<keyword evidence="1" id="KW-1133">Transmembrane helix</keyword>
<proteinExistence type="predicted"/>
<evidence type="ECO:0000313" key="2">
    <source>
        <dbReference type="Proteomes" id="UP000095283"/>
    </source>
</evidence>
<keyword evidence="2" id="KW-1185">Reference proteome</keyword>
<accession>A0A1I7X295</accession>
<dbReference type="WBParaSite" id="Hba_11584">
    <property type="protein sequence ID" value="Hba_11584"/>
    <property type="gene ID" value="Hba_11584"/>
</dbReference>
<feature type="transmembrane region" description="Helical" evidence="1">
    <location>
        <begin position="38"/>
        <end position="55"/>
    </location>
</feature>
<name>A0A1I7X295_HETBA</name>
<reference evidence="3" key="1">
    <citation type="submission" date="2016-11" db="UniProtKB">
        <authorList>
            <consortium name="WormBaseParasite"/>
        </authorList>
    </citation>
    <scope>IDENTIFICATION</scope>
</reference>
<keyword evidence="1" id="KW-0812">Transmembrane</keyword>
<evidence type="ECO:0000313" key="3">
    <source>
        <dbReference type="WBParaSite" id="Hba_11584"/>
    </source>
</evidence>
<dbReference type="AlphaFoldDB" id="A0A1I7X295"/>
<organism evidence="2 3">
    <name type="scientific">Heterorhabditis bacteriophora</name>
    <name type="common">Entomopathogenic nematode worm</name>
    <dbReference type="NCBI Taxonomy" id="37862"/>
    <lineage>
        <taxon>Eukaryota</taxon>
        <taxon>Metazoa</taxon>
        <taxon>Ecdysozoa</taxon>
        <taxon>Nematoda</taxon>
        <taxon>Chromadorea</taxon>
        <taxon>Rhabditida</taxon>
        <taxon>Rhabditina</taxon>
        <taxon>Rhabditomorpha</taxon>
        <taxon>Strongyloidea</taxon>
        <taxon>Heterorhabditidae</taxon>
        <taxon>Heterorhabditis</taxon>
    </lineage>
</organism>
<evidence type="ECO:0000256" key="1">
    <source>
        <dbReference type="SAM" id="Phobius"/>
    </source>
</evidence>
<keyword evidence="1" id="KW-0472">Membrane</keyword>
<sequence length="56" mass="6627">MFFWGAYIKLIGVPFRKLYDEQEAVIELKNHRRSAIKLAGWNSLIKILISLLIYFV</sequence>
<protein>
    <submittedName>
        <fullName evidence="3">TNase-like domain-containing protein</fullName>
    </submittedName>
</protein>
<dbReference type="Proteomes" id="UP000095283">
    <property type="component" value="Unplaced"/>
</dbReference>